<comment type="similarity">
    <text evidence="1">Belongs to the UPF0311 family.</text>
</comment>
<evidence type="ECO:0000313" key="2">
    <source>
        <dbReference type="EMBL" id="OWQ94235.1"/>
    </source>
</evidence>
<keyword evidence="3" id="KW-1185">Reference proteome</keyword>
<evidence type="ECO:0000313" key="3">
    <source>
        <dbReference type="Proteomes" id="UP000197097"/>
    </source>
</evidence>
<dbReference type="AlphaFoldDB" id="A0A246JNT1"/>
<dbReference type="PANTHER" id="PTHR37315:SF1">
    <property type="entry name" value="UPF0311 PROTEIN BLR7842"/>
    <property type="match status" value="1"/>
</dbReference>
<dbReference type="Pfam" id="PF11578">
    <property type="entry name" value="DUF3237"/>
    <property type="match status" value="1"/>
</dbReference>
<dbReference type="Gene3D" id="2.40.160.20">
    <property type="match status" value="1"/>
</dbReference>
<accession>A0A246JNT1</accession>
<dbReference type="HAMAP" id="MF_00775">
    <property type="entry name" value="UPF0311"/>
    <property type="match status" value="1"/>
</dbReference>
<evidence type="ECO:0000256" key="1">
    <source>
        <dbReference type="HAMAP-Rule" id="MF_00775"/>
    </source>
</evidence>
<comment type="caution">
    <text evidence="2">The sequence shown here is derived from an EMBL/GenBank/DDBJ whole genome shotgun (WGS) entry which is preliminary data.</text>
</comment>
<gene>
    <name evidence="2" type="ORF">CDQ91_16535</name>
</gene>
<dbReference type="Proteomes" id="UP000197097">
    <property type="component" value="Unassembled WGS sequence"/>
</dbReference>
<dbReference type="EMBL" id="NISJ01000010">
    <property type="protein sequence ID" value="OWQ94235.1"/>
    <property type="molecule type" value="Genomic_DNA"/>
</dbReference>
<dbReference type="PANTHER" id="PTHR37315">
    <property type="entry name" value="UPF0311 PROTEIN BLR7842"/>
    <property type="match status" value="1"/>
</dbReference>
<reference evidence="2 3" key="1">
    <citation type="journal article" date="2002" name="Int. J. Syst. Evol. Microbiol.">
        <title>Sphingopyxis witflariensis sp. nov., isolated from activated sludge.</title>
        <authorList>
            <person name="Kampfer P."/>
            <person name="Witzenberger R."/>
            <person name="Denner E.B."/>
            <person name="Busse H.J."/>
            <person name="Neef A."/>
        </authorList>
    </citation>
    <scope>NUCLEOTIDE SEQUENCE [LARGE SCALE GENOMIC DNA]</scope>
    <source>
        <strain evidence="2 3">DSM 14551</strain>
    </source>
</reference>
<proteinExistence type="inferred from homology"/>
<dbReference type="InterPro" id="IPR020915">
    <property type="entry name" value="UPF0311"/>
</dbReference>
<protein>
    <recommendedName>
        <fullName evidence="1">UPF0311 protein CDQ91_16535</fullName>
    </recommendedName>
</protein>
<sequence>MEKSMHLEPLLRMRVDLGNRYPIGLIPKGRRNVWQLGGGTVEGPRIKGTVAPVGGEFELIDQEGVFHIDVRLVIVTHDMANIFVQYFGVANTTPQAAAKYKAGETVDFGETYFATQPRFETSHARYSWLNHVMAVAEGRGDGRAVEYLMYQCVPDQSIGLARADSVFKFDG</sequence>
<name>A0A246JNT1_9SPHN</name>
<organism evidence="2 3">
    <name type="scientific">Sphingopyxis witflariensis</name>
    <dbReference type="NCBI Taxonomy" id="173675"/>
    <lineage>
        <taxon>Bacteria</taxon>
        <taxon>Pseudomonadati</taxon>
        <taxon>Pseudomonadota</taxon>
        <taxon>Alphaproteobacteria</taxon>
        <taxon>Sphingomonadales</taxon>
        <taxon>Sphingomonadaceae</taxon>
        <taxon>Sphingopyxis</taxon>
    </lineage>
</organism>